<name>A0A177E7S6_9BACT</name>
<evidence type="ECO:0000313" key="3">
    <source>
        <dbReference type="Proteomes" id="UP000076964"/>
    </source>
</evidence>
<dbReference type="RefSeq" id="WP_068541474.1">
    <property type="nucleotide sequence ID" value="NZ_LSFI01000015.1"/>
</dbReference>
<gene>
    <name evidence="2" type="ORF">TH606_03955</name>
</gene>
<organism evidence="2 3">
    <name type="scientific">Thermodesulfatator autotrophicus</name>
    <dbReference type="NCBI Taxonomy" id="1795632"/>
    <lineage>
        <taxon>Bacteria</taxon>
        <taxon>Pseudomonadati</taxon>
        <taxon>Thermodesulfobacteriota</taxon>
        <taxon>Thermodesulfobacteria</taxon>
        <taxon>Thermodesulfobacteriales</taxon>
        <taxon>Thermodesulfatatoraceae</taxon>
        <taxon>Thermodesulfatator</taxon>
    </lineage>
</organism>
<dbReference type="InterPro" id="IPR021482">
    <property type="entry name" value="DUF3135"/>
</dbReference>
<keyword evidence="3" id="KW-1185">Reference proteome</keyword>
<proteinExistence type="predicted"/>
<dbReference type="EMBL" id="LSFI01000015">
    <property type="protein sequence ID" value="OAG27997.1"/>
    <property type="molecule type" value="Genomic_DNA"/>
</dbReference>
<dbReference type="OrthoDB" id="9181737at2"/>
<dbReference type="Pfam" id="PF11333">
    <property type="entry name" value="DUF3135"/>
    <property type="match status" value="1"/>
</dbReference>
<feature type="region of interest" description="Disordered" evidence="1">
    <location>
        <begin position="102"/>
        <end position="130"/>
    </location>
</feature>
<reference evidence="2 3" key="1">
    <citation type="submission" date="2016-02" db="EMBL/GenBank/DDBJ databases">
        <title>Draft genome sequence of Thermodesulfatator sp. S606.</title>
        <authorList>
            <person name="Lai Q."/>
            <person name="Cao J."/>
            <person name="Dupont S."/>
            <person name="Shao Z."/>
            <person name="Jebbar M."/>
            <person name="Alain K."/>
        </authorList>
    </citation>
    <scope>NUCLEOTIDE SEQUENCE [LARGE SCALE GENOMIC DNA]</scope>
    <source>
        <strain evidence="2 3">S606</strain>
    </source>
</reference>
<protein>
    <recommendedName>
        <fullName evidence="4">DUF3135 domain-containing protein</fullName>
    </recommendedName>
</protein>
<dbReference type="Proteomes" id="UP000076964">
    <property type="component" value="Unassembled WGS sequence"/>
</dbReference>
<sequence length="130" mass="15000">MINQEHFDDWFEKMARLAREDPEAFEKERQALIDEAISRAPTETQEKLRKFQWRIDMERKKAKTPLGACIRLYDMLLDMVYGKGGFLESLETLKAILTDVKEGRSPSLPSEPKTNAKIIPFPMGKAKGKN</sequence>
<dbReference type="AlphaFoldDB" id="A0A177E7S6"/>
<evidence type="ECO:0000256" key="1">
    <source>
        <dbReference type="SAM" id="MobiDB-lite"/>
    </source>
</evidence>
<accession>A0A177E7S6</accession>
<evidence type="ECO:0008006" key="4">
    <source>
        <dbReference type="Google" id="ProtNLM"/>
    </source>
</evidence>
<comment type="caution">
    <text evidence="2">The sequence shown here is derived from an EMBL/GenBank/DDBJ whole genome shotgun (WGS) entry which is preliminary data.</text>
</comment>
<evidence type="ECO:0000313" key="2">
    <source>
        <dbReference type="EMBL" id="OAG27997.1"/>
    </source>
</evidence>